<organism evidence="3 4">
    <name type="scientific">Furfurilactobacillus rossiae DSM 15814</name>
    <dbReference type="NCBI Taxonomy" id="1114972"/>
    <lineage>
        <taxon>Bacteria</taxon>
        <taxon>Bacillati</taxon>
        <taxon>Bacillota</taxon>
        <taxon>Bacilli</taxon>
        <taxon>Lactobacillales</taxon>
        <taxon>Lactobacillaceae</taxon>
        <taxon>Furfurilactobacillus</taxon>
    </lineage>
</organism>
<gene>
    <name evidence="3" type="ORF">FD35_GL000913</name>
</gene>
<keyword evidence="4" id="KW-1185">Reference proteome</keyword>
<dbReference type="PATRIC" id="fig|1114972.6.peg.922"/>
<evidence type="ECO:0000259" key="2">
    <source>
        <dbReference type="Pfam" id="PF09951"/>
    </source>
</evidence>
<feature type="compositionally biased region" description="Acidic residues" evidence="1">
    <location>
        <begin position="121"/>
        <end position="131"/>
    </location>
</feature>
<dbReference type="eggNOG" id="COG4859">
    <property type="taxonomic scope" value="Bacteria"/>
</dbReference>
<dbReference type="Pfam" id="PF09951">
    <property type="entry name" value="Imm33"/>
    <property type="match status" value="1"/>
</dbReference>
<feature type="region of interest" description="Disordered" evidence="1">
    <location>
        <begin position="115"/>
        <end position="138"/>
    </location>
</feature>
<sequence length="138" mass="15042">MADNEHDIVAKPLKNAGASLVSNTILQGKGPLKYAIREDAVADADNGWRFFAENDTDPLSTEMTPIDFNLILQMQPAVFGIYEYPAGSTLQLVVSPDGAAQWWDNDLEHPVKVRAPKAEELADDAPDDDNSDAANETK</sequence>
<accession>A0A0R1RGD5</accession>
<name>A0A0R1RGD5_9LACO</name>
<comment type="caution">
    <text evidence="3">The sequence shown here is derived from an EMBL/GenBank/DDBJ whole genome shotgun (WGS) entry which is preliminary data.</text>
</comment>
<dbReference type="AlphaFoldDB" id="A0A0R1RGD5"/>
<feature type="domain" description="Immunity protein Imm33" evidence="2">
    <location>
        <begin position="20"/>
        <end position="92"/>
    </location>
</feature>
<dbReference type="EMBL" id="AZFF01000015">
    <property type="protein sequence ID" value="KRL53802.1"/>
    <property type="molecule type" value="Genomic_DNA"/>
</dbReference>
<evidence type="ECO:0000256" key="1">
    <source>
        <dbReference type="SAM" id="MobiDB-lite"/>
    </source>
</evidence>
<evidence type="ECO:0000313" key="3">
    <source>
        <dbReference type="EMBL" id="KRL53802.1"/>
    </source>
</evidence>
<proteinExistence type="predicted"/>
<dbReference type="Proteomes" id="UP000051999">
    <property type="component" value="Unassembled WGS sequence"/>
</dbReference>
<dbReference type="OrthoDB" id="9789980at2"/>
<protein>
    <recommendedName>
        <fullName evidence="2">Immunity protein Imm33 domain-containing protein</fullName>
    </recommendedName>
</protein>
<reference evidence="3 4" key="1">
    <citation type="journal article" date="2015" name="Genome Announc.">
        <title>Expanding the biotechnology potential of lactobacilli through comparative genomics of 213 strains and associated genera.</title>
        <authorList>
            <person name="Sun Z."/>
            <person name="Harris H.M."/>
            <person name="McCann A."/>
            <person name="Guo C."/>
            <person name="Argimon S."/>
            <person name="Zhang W."/>
            <person name="Yang X."/>
            <person name="Jeffery I.B."/>
            <person name="Cooney J.C."/>
            <person name="Kagawa T.F."/>
            <person name="Liu W."/>
            <person name="Song Y."/>
            <person name="Salvetti E."/>
            <person name="Wrobel A."/>
            <person name="Rasinkangas P."/>
            <person name="Parkhill J."/>
            <person name="Rea M.C."/>
            <person name="O'Sullivan O."/>
            <person name="Ritari J."/>
            <person name="Douillard F.P."/>
            <person name="Paul Ross R."/>
            <person name="Yang R."/>
            <person name="Briner A.E."/>
            <person name="Felis G.E."/>
            <person name="de Vos W.M."/>
            <person name="Barrangou R."/>
            <person name="Klaenhammer T.R."/>
            <person name="Caufield P.W."/>
            <person name="Cui Y."/>
            <person name="Zhang H."/>
            <person name="O'Toole P.W."/>
        </authorList>
    </citation>
    <scope>NUCLEOTIDE SEQUENCE [LARGE SCALE GENOMIC DNA]</scope>
    <source>
        <strain evidence="3 4">DSM 15814</strain>
    </source>
</reference>
<evidence type="ECO:0000313" key="4">
    <source>
        <dbReference type="Proteomes" id="UP000051999"/>
    </source>
</evidence>
<dbReference type="InterPro" id="IPR018689">
    <property type="entry name" value="Imm33_dom"/>
</dbReference>
<dbReference type="RefSeq" id="WP_017260423.1">
    <property type="nucleotide sequence ID" value="NZ_AUAW01000015.1"/>
</dbReference>